<feature type="chain" id="PRO_5030518078" description="Ricin B lectin domain-containing protein" evidence="1">
    <location>
        <begin position="32"/>
        <end position="184"/>
    </location>
</feature>
<name>A0A7W9KKY9_9PSEU</name>
<dbReference type="PROSITE" id="PS50231">
    <property type="entry name" value="RICIN_B_LECTIN"/>
    <property type="match status" value="1"/>
</dbReference>
<gene>
    <name evidence="3" type="ORF">BJ998_005566</name>
</gene>
<protein>
    <recommendedName>
        <fullName evidence="2">Ricin B lectin domain-containing protein</fullName>
    </recommendedName>
</protein>
<dbReference type="CDD" id="cd00161">
    <property type="entry name" value="beta-trefoil_Ricin-like"/>
    <property type="match status" value="1"/>
</dbReference>
<feature type="signal peptide" evidence="1">
    <location>
        <begin position="1"/>
        <end position="31"/>
    </location>
</feature>
<dbReference type="AlphaFoldDB" id="A0A7W9KKY9"/>
<proteinExistence type="predicted"/>
<comment type="caution">
    <text evidence="3">The sequence shown here is derived from an EMBL/GenBank/DDBJ whole genome shotgun (WGS) entry which is preliminary data.</text>
</comment>
<dbReference type="InterPro" id="IPR035992">
    <property type="entry name" value="Ricin_B-like_lectins"/>
</dbReference>
<organism evidence="3 4">
    <name type="scientific">Kutzneria kofuensis</name>
    <dbReference type="NCBI Taxonomy" id="103725"/>
    <lineage>
        <taxon>Bacteria</taxon>
        <taxon>Bacillati</taxon>
        <taxon>Actinomycetota</taxon>
        <taxon>Actinomycetes</taxon>
        <taxon>Pseudonocardiales</taxon>
        <taxon>Pseudonocardiaceae</taxon>
        <taxon>Kutzneria</taxon>
    </lineage>
</organism>
<sequence>MREKRSMYTRLAALIITVALTLPTAASRADAQPLGGPAASARQPHTYTFIIVARHSGKCLEVSDASVADGANVDQWTCTGSTNQQWSFYYVNDNEYLMVARHSGKCLQVSDASVADGANVDQWTCDGRANQLWSFYHVGSNNYLAVARHSGKCLEVAGASVVDGANVDQRTCDGSANQQWRLGS</sequence>
<evidence type="ECO:0000313" key="3">
    <source>
        <dbReference type="EMBL" id="MBB5894370.1"/>
    </source>
</evidence>
<feature type="domain" description="Ricin B lectin" evidence="2">
    <location>
        <begin position="46"/>
        <end position="183"/>
    </location>
</feature>
<dbReference type="RefSeq" id="WP_184866287.1">
    <property type="nucleotide sequence ID" value="NZ_JACHIR010000001.1"/>
</dbReference>
<dbReference type="SMART" id="SM00458">
    <property type="entry name" value="RICIN"/>
    <property type="match status" value="1"/>
</dbReference>
<dbReference type="Proteomes" id="UP000585638">
    <property type="component" value="Unassembled WGS sequence"/>
</dbReference>
<evidence type="ECO:0000256" key="1">
    <source>
        <dbReference type="SAM" id="SignalP"/>
    </source>
</evidence>
<keyword evidence="1" id="KW-0732">Signal</keyword>
<reference evidence="3 4" key="1">
    <citation type="submission" date="2020-08" db="EMBL/GenBank/DDBJ databases">
        <title>Sequencing the genomes of 1000 actinobacteria strains.</title>
        <authorList>
            <person name="Klenk H.-P."/>
        </authorList>
    </citation>
    <scope>NUCLEOTIDE SEQUENCE [LARGE SCALE GENOMIC DNA]</scope>
    <source>
        <strain evidence="3 4">DSM 43851</strain>
    </source>
</reference>
<dbReference type="Gene3D" id="2.80.10.50">
    <property type="match status" value="3"/>
</dbReference>
<evidence type="ECO:0000259" key="2">
    <source>
        <dbReference type="SMART" id="SM00458"/>
    </source>
</evidence>
<accession>A0A7W9KKY9</accession>
<dbReference type="InterPro" id="IPR000772">
    <property type="entry name" value="Ricin_B_lectin"/>
</dbReference>
<dbReference type="Pfam" id="PF00652">
    <property type="entry name" value="Ricin_B_lectin"/>
    <property type="match status" value="1"/>
</dbReference>
<dbReference type="SUPFAM" id="SSF50370">
    <property type="entry name" value="Ricin B-like lectins"/>
    <property type="match status" value="1"/>
</dbReference>
<evidence type="ECO:0000313" key="4">
    <source>
        <dbReference type="Proteomes" id="UP000585638"/>
    </source>
</evidence>
<keyword evidence="4" id="KW-1185">Reference proteome</keyword>
<dbReference type="EMBL" id="JACHIR010000001">
    <property type="protein sequence ID" value="MBB5894370.1"/>
    <property type="molecule type" value="Genomic_DNA"/>
</dbReference>